<keyword evidence="1" id="KW-1133">Transmembrane helix</keyword>
<dbReference type="AlphaFoldDB" id="A0A239PPL0"/>
<feature type="transmembrane region" description="Helical" evidence="1">
    <location>
        <begin position="105"/>
        <end position="126"/>
    </location>
</feature>
<organism evidence="2 3">
    <name type="scientific">Amphiplicatus metriothermophilus</name>
    <dbReference type="NCBI Taxonomy" id="1519374"/>
    <lineage>
        <taxon>Bacteria</taxon>
        <taxon>Pseudomonadati</taxon>
        <taxon>Pseudomonadota</taxon>
        <taxon>Alphaproteobacteria</taxon>
        <taxon>Parvularculales</taxon>
        <taxon>Parvularculaceae</taxon>
        <taxon>Amphiplicatus</taxon>
    </lineage>
</organism>
<feature type="transmembrane region" description="Helical" evidence="1">
    <location>
        <begin position="27"/>
        <end position="52"/>
    </location>
</feature>
<dbReference type="Pfam" id="PF02592">
    <property type="entry name" value="Vut_1"/>
    <property type="match status" value="1"/>
</dbReference>
<gene>
    <name evidence="2" type="ORF">SAMN06297382_1271</name>
</gene>
<feature type="transmembrane region" description="Helical" evidence="1">
    <location>
        <begin position="172"/>
        <end position="193"/>
    </location>
</feature>
<protein>
    <submittedName>
        <fullName evidence="2">Uncharacterized protein</fullName>
    </submittedName>
</protein>
<evidence type="ECO:0000313" key="3">
    <source>
        <dbReference type="Proteomes" id="UP000198346"/>
    </source>
</evidence>
<dbReference type="RefSeq" id="WP_089411747.1">
    <property type="nucleotide sequence ID" value="NZ_FZQA01000002.1"/>
</dbReference>
<feature type="transmembrane region" description="Helical" evidence="1">
    <location>
        <begin position="138"/>
        <end position="160"/>
    </location>
</feature>
<dbReference type="EMBL" id="FZQA01000002">
    <property type="protein sequence ID" value="SNT72234.1"/>
    <property type="molecule type" value="Genomic_DNA"/>
</dbReference>
<proteinExistence type="predicted"/>
<name>A0A239PPL0_9PROT</name>
<keyword evidence="1" id="KW-0472">Membrane</keyword>
<evidence type="ECO:0000313" key="2">
    <source>
        <dbReference type="EMBL" id="SNT72234.1"/>
    </source>
</evidence>
<dbReference type="Proteomes" id="UP000198346">
    <property type="component" value="Unassembled WGS sequence"/>
</dbReference>
<dbReference type="InterPro" id="IPR003744">
    <property type="entry name" value="YhhQ"/>
</dbReference>
<keyword evidence="1" id="KW-0812">Transmembrane</keyword>
<feature type="transmembrane region" description="Helical" evidence="1">
    <location>
        <begin position="72"/>
        <end position="93"/>
    </location>
</feature>
<evidence type="ECO:0000256" key="1">
    <source>
        <dbReference type="SAM" id="Phobius"/>
    </source>
</evidence>
<feature type="transmembrane region" description="Helical" evidence="1">
    <location>
        <begin position="205"/>
        <end position="222"/>
    </location>
</feature>
<reference evidence="2 3" key="1">
    <citation type="submission" date="2017-07" db="EMBL/GenBank/DDBJ databases">
        <authorList>
            <person name="Sun Z.S."/>
            <person name="Albrecht U."/>
            <person name="Echele G."/>
            <person name="Lee C.C."/>
        </authorList>
    </citation>
    <scope>NUCLEOTIDE SEQUENCE [LARGE SCALE GENOMIC DNA]</scope>
    <source>
        <strain evidence="2 3">CGMCC 1.12710</strain>
    </source>
</reference>
<keyword evidence="3" id="KW-1185">Reference proteome</keyword>
<accession>A0A239PPL0</accession>
<sequence>MEAATTVVEKRRPVKETPAQRLARETAAFAAALGRMALLAAILSPVLLWSFLTVDLPVRSFDRLVDTPALKPSLWLSIGGLAMTGALPLVILVTRRFGGDEASRAVTAAWGVSAVATLAGLSYLAPFLESHDMPSVRFVAAFVASAMLGQYVAIGMYDVLRGGGVWWRAPLFAALAGYGVQTAIYFPAAHAGAGAAWFNWMVTDYALKTFAAFAFLPVYFLLRKTLRPRGGYGGR</sequence>
<dbReference type="OrthoDB" id="7065604at2"/>